<feature type="coiled-coil region" evidence="1">
    <location>
        <begin position="80"/>
        <end position="107"/>
    </location>
</feature>
<dbReference type="EMBL" id="LT629690">
    <property type="protein sequence ID" value="SDF13324.1"/>
    <property type="molecule type" value="Genomic_DNA"/>
</dbReference>
<proteinExistence type="predicted"/>
<protein>
    <submittedName>
        <fullName evidence="3">Uncharacterized protein</fullName>
    </submittedName>
</protein>
<sequence length="187" mass="21150">MPNKKIVAKRVLRICGWIALCALSAHGQRHSTAISEAEEEKIRDAAADPAHRVVVFQEIIEARVQRMQSILADKRAQGRREDLKQNMEDISGLVDEFEDNLEEYDKAHRDLRKPLPKLVTAMERWESVLKQPPVDESYELTRKLALETVADVKAEVTEMIPAQAAYFKAHPPDKNANPGGVGEIHHE</sequence>
<organism evidence="3 4">
    <name type="scientific">Terriglobus roseus</name>
    <dbReference type="NCBI Taxonomy" id="392734"/>
    <lineage>
        <taxon>Bacteria</taxon>
        <taxon>Pseudomonadati</taxon>
        <taxon>Acidobacteriota</taxon>
        <taxon>Terriglobia</taxon>
        <taxon>Terriglobales</taxon>
        <taxon>Acidobacteriaceae</taxon>
        <taxon>Terriglobus</taxon>
    </lineage>
</organism>
<keyword evidence="2" id="KW-0732">Signal</keyword>
<name>A0A1G7ILA0_9BACT</name>
<evidence type="ECO:0000313" key="4">
    <source>
        <dbReference type="Proteomes" id="UP000182427"/>
    </source>
</evidence>
<accession>A0A1G7ILA0</accession>
<reference evidence="3 4" key="1">
    <citation type="submission" date="2016-10" db="EMBL/GenBank/DDBJ databases">
        <authorList>
            <person name="de Groot N.N."/>
        </authorList>
    </citation>
    <scope>NUCLEOTIDE SEQUENCE [LARGE SCALE GENOMIC DNA]</scope>
    <source>
        <strain evidence="3 4">GAS232</strain>
    </source>
</reference>
<dbReference type="AlphaFoldDB" id="A0A1G7ILA0"/>
<evidence type="ECO:0000256" key="2">
    <source>
        <dbReference type="SAM" id="SignalP"/>
    </source>
</evidence>
<keyword evidence="4" id="KW-1185">Reference proteome</keyword>
<dbReference type="Proteomes" id="UP000182427">
    <property type="component" value="Chromosome I"/>
</dbReference>
<evidence type="ECO:0000256" key="1">
    <source>
        <dbReference type="SAM" id="Coils"/>
    </source>
</evidence>
<feature type="signal peptide" evidence="2">
    <location>
        <begin position="1"/>
        <end position="27"/>
    </location>
</feature>
<feature type="chain" id="PRO_5009241416" evidence="2">
    <location>
        <begin position="28"/>
        <end position="187"/>
    </location>
</feature>
<gene>
    <name evidence="3" type="ORF">SAMN05444167_1488</name>
</gene>
<evidence type="ECO:0000313" key="3">
    <source>
        <dbReference type="EMBL" id="SDF13324.1"/>
    </source>
</evidence>
<keyword evidence="1" id="KW-0175">Coiled coil</keyword>